<evidence type="ECO:0000313" key="4">
    <source>
        <dbReference type="Proteomes" id="UP000028990"/>
    </source>
</evidence>
<sequence length="229" mass="25447">MVMITALLGSGTYLFLQPLLLPALSSCKDQSPKKNAQFVMSCPAVNLPSTNLPKDSGVLEELLAMYQVWLPSPVGKCKGDETELRQKKENDDRRRRQGLSKGIAARKSRINSFPHSKRWRPLLQRLPPPPYSWRLTAASQAAQLGKEGQEAVQGLWRGKSEQAAWGLPQTLPQGSLEWPLQGHFLRHHEPLKQESSGSHQPPTDDFPRCGSGQDVEAPSPNSTDKTFPH</sequence>
<feature type="chain" id="PRO_5001871915" evidence="2">
    <location>
        <begin position="28"/>
        <end position="229"/>
    </location>
</feature>
<reference evidence="3 4" key="1">
    <citation type="submission" date="2013-11" db="EMBL/GenBank/DDBJ databases">
        <title>The Damaraland mole rat (Fukomys damarensis) genome and evolution of African mole rats.</title>
        <authorList>
            <person name="Gladyshev V.N."/>
            <person name="Fang X."/>
        </authorList>
    </citation>
    <scope>NUCLEOTIDE SEQUENCE [LARGE SCALE GENOMIC DNA]</scope>
    <source>
        <tissue evidence="3">Liver</tissue>
    </source>
</reference>
<keyword evidence="4" id="KW-1185">Reference proteome</keyword>
<accession>A0A091DDH3</accession>
<name>A0A091DDH3_FUKDA</name>
<dbReference type="Proteomes" id="UP000028990">
    <property type="component" value="Unassembled WGS sequence"/>
</dbReference>
<feature type="compositionally biased region" description="Polar residues" evidence="1">
    <location>
        <begin position="219"/>
        <end position="229"/>
    </location>
</feature>
<evidence type="ECO:0000256" key="1">
    <source>
        <dbReference type="SAM" id="MobiDB-lite"/>
    </source>
</evidence>
<feature type="region of interest" description="Disordered" evidence="1">
    <location>
        <begin position="79"/>
        <end position="107"/>
    </location>
</feature>
<protein>
    <submittedName>
        <fullName evidence="3">Uncharacterized protein</fullName>
    </submittedName>
</protein>
<dbReference type="AlphaFoldDB" id="A0A091DDH3"/>
<evidence type="ECO:0000313" key="3">
    <source>
        <dbReference type="EMBL" id="KFO20856.1"/>
    </source>
</evidence>
<dbReference type="EMBL" id="KN124514">
    <property type="protein sequence ID" value="KFO20856.1"/>
    <property type="molecule type" value="Genomic_DNA"/>
</dbReference>
<feature type="region of interest" description="Disordered" evidence="1">
    <location>
        <begin position="184"/>
        <end position="229"/>
    </location>
</feature>
<proteinExistence type="predicted"/>
<evidence type="ECO:0000256" key="2">
    <source>
        <dbReference type="SAM" id="SignalP"/>
    </source>
</evidence>
<gene>
    <name evidence="3" type="ORF">H920_17649</name>
</gene>
<feature type="compositionally biased region" description="Basic and acidic residues" evidence="1">
    <location>
        <begin position="79"/>
        <end position="94"/>
    </location>
</feature>
<feature type="signal peptide" evidence="2">
    <location>
        <begin position="1"/>
        <end position="27"/>
    </location>
</feature>
<keyword evidence="2" id="KW-0732">Signal</keyword>
<organism evidence="3 4">
    <name type="scientific">Fukomys damarensis</name>
    <name type="common">Damaraland mole rat</name>
    <name type="synonym">Cryptomys damarensis</name>
    <dbReference type="NCBI Taxonomy" id="885580"/>
    <lineage>
        <taxon>Eukaryota</taxon>
        <taxon>Metazoa</taxon>
        <taxon>Chordata</taxon>
        <taxon>Craniata</taxon>
        <taxon>Vertebrata</taxon>
        <taxon>Euteleostomi</taxon>
        <taxon>Mammalia</taxon>
        <taxon>Eutheria</taxon>
        <taxon>Euarchontoglires</taxon>
        <taxon>Glires</taxon>
        <taxon>Rodentia</taxon>
        <taxon>Hystricomorpha</taxon>
        <taxon>Bathyergidae</taxon>
        <taxon>Fukomys</taxon>
    </lineage>
</organism>